<sequence length="479" mass="55595">MKKFLLLFFLQIMTQNQTEESEDPGGNTHSLFQNQFEFLIISNLAETYQNTYKKAGGQTVAGSVERDLLEAERAVLYEENNKVVVTSVPINLDYLNDLKESFGYSNLLNLYPASPNARLSLDILKDKNLFTQIEIIIKNNPGINIVPYYATEEFFDLLAFLRQKNLKFSTPETVSSRNRFIRDHYNCKVGFRKLWEKSADVHSFVKIPQGFIVDDLTEALDAAWWFYLHKTDFVMKYNRGTSGLGIIFYRCKDLPGKENDFKRYLRKNHRERIWFEENFVVEEFIDVDEDFFGGSPSIEFKVNSDLKHTYNCFQRLDVNAAFKGILISKQLEDESDVDFERAVDNCMDFGSSLEELGYKGIFDIDLVVDKKHNIYAVESNLRRTGGTHVYEAAMKLFGKNFRQKTFVASNDFLKLSSTIRTYQDFKSRTEKFFFSKATQEGIIPVITSYIEIGMIGYIIFAPTLDRLERIEKELYTAVS</sequence>
<dbReference type="Proteomes" id="UP000178230">
    <property type="component" value="Unassembled WGS sequence"/>
</dbReference>
<dbReference type="PROSITE" id="PS50975">
    <property type="entry name" value="ATP_GRASP"/>
    <property type="match status" value="1"/>
</dbReference>
<evidence type="ECO:0000259" key="3">
    <source>
        <dbReference type="PROSITE" id="PS50975"/>
    </source>
</evidence>
<dbReference type="SUPFAM" id="SSF56059">
    <property type="entry name" value="Glutathione synthetase ATP-binding domain-like"/>
    <property type="match status" value="1"/>
</dbReference>
<keyword evidence="2" id="KW-0812">Transmembrane</keyword>
<organism evidence="4 5">
    <name type="scientific">Candidatus Gottesmanbacteria bacterium RBG_13_37_7</name>
    <dbReference type="NCBI Taxonomy" id="1798369"/>
    <lineage>
        <taxon>Bacteria</taxon>
        <taxon>Candidatus Gottesmaniibacteriota</taxon>
    </lineage>
</organism>
<accession>A0A1F5YGJ1</accession>
<dbReference type="AlphaFoldDB" id="A0A1F5YGJ1"/>
<reference evidence="4 5" key="1">
    <citation type="journal article" date="2016" name="Nat. Commun.">
        <title>Thousands of microbial genomes shed light on interconnected biogeochemical processes in an aquifer system.</title>
        <authorList>
            <person name="Anantharaman K."/>
            <person name="Brown C.T."/>
            <person name="Hug L.A."/>
            <person name="Sharon I."/>
            <person name="Castelle C.J."/>
            <person name="Probst A.J."/>
            <person name="Thomas B.C."/>
            <person name="Singh A."/>
            <person name="Wilkins M.J."/>
            <person name="Karaoz U."/>
            <person name="Brodie E.L."/>
            <person name="Williams K.H."/>
            <person name="Hubbard S.S."/>
            <person name="Banfield J.F."/>
        </authorList>
    </citation>
    <scope>NUCLEOTIDE SEQUENCE [LARGE SCALE GENOMIC DNA]</scope>
</reference>
<gene>
    <name evidence="4" type="ORF">A2Y99_00040</name>
</gene>
<evidence type="ECO:0000313" key="5">
    <source>
        <dbReference type="Proteomes" id="UP000178230"/>
    </source>
</evidence>
<dbReference type="GO" id="GO:0046872">
    <property type="term" value="F:metal ion binding"/>
    <property type="evidence" value="ECO:0007669"/>
    <property type="project" value="InterPro"/>
</dbReference>
<evidence type="ECO:0000256" key="1">
    <source>
        <dbReference type="PROSITE-ProRule" id="PRU00409"/>
    </source>
</evidence>
<keyword evidence="2" id="KW-0472">Membrane</keyword>
<feature type="transmembrane region" description="Helical" evidence="2">
    <location>
        <begin position="441"/>
        <end position="460"/>
    </location>
</feature>
<evidence type="ECO:0000313" key="4">
    <source>
        <dbReference type="EMBL" id="OGF99290.1"/>
    </source>
</evidence>
<dbReference type="GO" id="GO:0005524">
    <property type="term" value="F:ATP binding"/>
    <property type="evidence" value="ECO:0007669"/>
    <property type="project" value="UniProtKB-UniRule"/>
</dbReference>
<dbReference type="EMBL" id="MFIY01000060">
    <property type="protein sequence ID" value="OGF99290.1"/>
    <property type="molecule type" value="Genomic_DNA"/>
</dbReference>
<proteinExistence type="predicted"/>
<protein>
    <recommendedName>
        <fullName evidence="3">ATP-grasp domain-containing protein</fullName>
    </recommendedName>
</protein>
<dbReference type="Gene3D" id="3.30.470.20">
    <property type="entry name" value="ATP-grasp fold, B domain"/>
    <property type="match status" value="1"/>
</dbReference>
<evidence type="ECO:0000256" key="2">
    <source>
        <dbReference type="SAM" id="Phobius"/>
    </source>
</evidence>
<keyword evidence="2" id="KW-1133">Transmembrane helix</keyword>
<name>A0A1F5YGJ1_9BACT</name>
<keyword evidence="1" id="KW-0067">ATP-binding</keyword>
<feature type="domain" description="ATP-grasp" evidence="3">
    <location>
        <begin position="197"/>
        <end position="410"/>
    </location>
</feature>
<keyword evidence="1" id="KW-0547">Nucleotide-binding</keyword>
<dbReference type="InterPro" id="IPR011761">
    <property type="entry name" value="ATP-grasp"/>
</dbReference>
<comment type="caution">
    <text evidence="4">The sequence shown here is derived from an EMBL/GenBank/DDBJ whole genome shotgun (WGS) entry which is preliminary data.</text>
</comment>